<evidence type="ECO:0000256" key="9">
    <source>
        <dbReference type="ARBA" id="ARBA00047682"/>
    </source>
</evidence>
<organism evidence="12">
    <name type="scientific">Ditylum brightwellii</name>
    <dbReference type="NCBI Taxonomy" id="49249"/>
    <lineage>
        <taxon>Eukaryota</taxon>
        <taxon>Sar</taxon>
        <taxon>Stramenopiles</taxon>
        <taxon>Ochrophyta</taxon>
        <taxon>Bacillariophyta</taxon>
        <taxon>Mediophyceae</taxon>
        <taxon>Lithodesmiophycidae</taxon>
        <taxon>Lithodesmiales</taxon>
        <taxon>Lithodesmiaceae</taxon>
        <taxon>Ditylum</taxon>
    </lineage>
</organism>
<evidence type="ECO:0000256" key="1">
    <source>
        <dbReference type="ARBA" id="ARBA00001974"/>
    </source>
</evidence>
<comment type="cofactor">
    <cofactor evidence="1 10">
        <name>FAD</name>
        <dbReference type="ChEBI" id="CHEBI:57692"/>
    </cofactor>
</comment>
<keyword evidence="5 10" id="KW-0274">FAD</keyword>
<keyword evidence="4 10" id="KW-0285">Flavoprotein</keyword>
<dbReference type="PANTHER" id="PTHR19370">
    <property type="entry name" value="NADH-CYTOCHROME B5 REDUCTASE"/>
    <property type="match status" value="1"/>
</dbReference>
<feature type="domain" description="Oxidoreductase FAD/NAD(P)-binding" evidence="11">
    <location>
        <begin position="37"/>
        <end position="149"/>
    </location>
</feature>
<dbReference type="Gene3D" id="3.40.50.80">
    <property type="entry name" value="Nucleotide-binding domain of ferredoxin-NADP reductase (FNR) module"/>
    <property type="match status" value="1"/>
</dbReference>
<dbReference type="EMBL" id="HBNS01060199">
    <property type="protein sequence ID" value="CAE4666932.1"/>
    <property type="molecule type" value="Transcribed_RNA"/>
</dbReference>
<accession>A0A7S4T750</accession>
<keyword evidence="7" id="KW-0520">NAD</keyword>
<dbReference type="InterPro" id="IPR001709">
    <property type="entry name" value="Flavoprot_Pyr_Nucl_cyt_Rdtase"/>
</dbReference>
<dbReference type="GO" id="GO:0090524">
    <property type="term" value="F:cytochrome-b5 reductase activity, acting on NADH"/>
    <property type="evidence" value="ECO:0007669"/>
    <property type="project" value="UniProtKB-EC"/>
</dbReference>
<evidence type="ECO:0000256" key="8">
    <source>
        <dbReference type="ARBA" id="ARBA00023128"/>
    </source>
</evidence>
<sequence length="176" mass="19554">MSGHMYEMNVNDTLDFKHIDFNVKIQAPFKPCTRIGMIVGGTGITPMIQALHAILGSGGEETPIKVDMLYGSRTSDDILGKELLDKWAKENKDLFSVTHVLSNEPEESKWDEGERGFITKELIESSFGPPSEGEKVKIFVCGPPPMYDVFCGPRTETDLTGVLKDIGYDASQVYKF</sequence>
<evidence type="ECO:0000259" key="11">
    <source>
        <dbReference type="Pfam" id="PF00175"/>
    </source>
</evidence>
<comment type="catalytic activity">
    <reaction evidence="9">
        <text>2 Fe(III)-[cytochrome b5] + NADH = 2 Fe(II)-[cytochrome b5] + NAD(+) + H(+)</text>
        <dbReference type="Rhea" id="RHEA:46680"/>
        <dbReference type="Rhea" id="RHEA-COMP:10438"/>
        <dbReference type="Rhea" id="RHEA-COMP:10439"/>
        <dbReference type="ChEBI" id="CHEBI:15378"/>
        <dbReference type="ChEBI" id="CHEBI:29033"/>
        <dbReference type="ChEBI" id="CHEBI:29034"/>
        <dbReference type="ChEBI" id="CHEBI:57540"/>
        <dbReference type="ChEBI" id="CHEBI:57945"/>
        <dbReference type="EC" id="1.6.2.2"/>
    </reaction>
</comment>
<feature type="binding site" evidence="10">
    <location>
        <position position="45"/>
    </location>
    <ligand>
        <name>FAD</name>
        <dbReference type="ChEBI" id="CHEBI:57692"/>
    </ligand>
</feature>
<keyword evidence="8" id="KW-0496">Mitochondrion</keyword>
<protein>
    <recommendedName>
        <fullName evidence="11">Oxidoreductase FAD/NAD(P)-binding domain-containing protein</fullName>
    </recommendedName>
</protein>
<dbReference type="GO" id="GO:0005739">
    <property type="term" value="C:mitochondrion"/>
    <property type="evidence" value="ECO:0007669"/>
    <property type="project" value="UniProtKB-SubCell"/>
</dbReference>
<dbReference type="PRINTS" id="PR00406">
    <property type="entry name" value="CYTB5RDTASE"/>
</dbReference>
<dbReference type="SUPFAM" id="SSF52343">
    <property type="entry name" value="Ferredoxin reductase-like, C-terminal NADP-linked domain"/>
    <property type="match status" value="1"/>
</dbReference>
<dbReference type="AlphaFoldDB" id="A0A7S4T750"/>
<comment type="subcellular location">
    <subcellularLocation>
        <location evidence="2">Mitochondrion</location>
    </subcellularLocation>
</comment>
<evidence type="ECO:0000256" key="6">
    <source>
        <dbReference type="ARBA" id="ARBA00023002"/>
    </source>
</evidence>
<feature type="binding site" evidence="10">
    <location>
        <position position="1"/>
    </location>
    <ligand>
        <name>FAD</name>
        <dbReference type="ChEBI" id="CHEBI:57692"/>
    </ligand>
</feature>
<comment type="similarity">
    <text evidence="3">Belongs to the flavoprotein pyridine nucleotide cytochrome reductase family.</text>
</comment>
<dbReference type="PRINTS" id="PR00371">
    <property type="entry name" value="FPNCR"/>
</dbReference>
<evidence type="ECO:0000256" key="3">
    <source>
        <dbReference type="ARBA" id="ARBA00006105"/>
    </source>
</evidence>
<dbReference type="PANTHER" id="PTHR19370:SF171">
    <property type="entry name" value="NADH-CYTOCHROME B5 REDUCTASE 2"/>
    <property type="match status" value="1"/>
</dbReference>
<gene>
    <name evidence="12" type="ORF">DBRI00130_LOCUS43324</name>
</gene>
<dbReference type="InterPro" id="IPR001433">
    <property type="entry name" value="OxRdtase_FAD/NAD-bd"/>
</dbReference>
<evidence type="ECO:0000256" key="10">
    <source>
        <dbReference type="PIRSR" id="PIRSR601834-1"/>
    </source>
</evidence>
<evidence type="ECO:0000256" key="7">
    <source>
        <dbReference type="ARBA" id="ARBA00023027"/>
    </source>
</evidence>
<dbReference type="CDD" id="cd06183">
    <property type="entry name" value="cyt_b5_reduct_like"/>
    <property type="match status" value="1"/>
</dbReference>
<evidence type="ECO:0000256" key="4">
    <source>
        <dbReference type="ARBA" id="ARBA00022630"/>
    </source>
</evidence>
<dbReference type="InterPro" id="IPR001834">
    <property type="entry name" value="CBR-like"/>
</dbReference>
<reference evidence="12" key="1">
    <citation type="submission" date="2021-01" db="EMBL/GenBank/DDBJ databases">
        <authorList>
            <person name="Corre E."/>
            <person name="Pelletier E."/>
            <person name="Niang G."/>
            <person name="Scheremetjew M."/>
            <person name="Finn R."/>
            <person name="Kale V."/>
            <person name="Holt S."/>
            <person name="Cochrane G."/>
            <person name="Meng A."/>
            <person name="Brown T."/>
            <person name="Cohen L."/>
        </authorList>
    </citation>
    <scope>NUCLEOTIDE SEQUENCE</scope>
    <source>
        <strain evidence="12">GSO104</strain>
    </source>
</reference>
<proteinExistence type="inferred from homology"/>
<name>A0A7S4T750_9STRA</name>
<evidence type="ECO:0000313" key="12">
    <source>
        <dbReference type="EMBL" id="CAE4666932.1"/>
    </source>
</evidence>
<evidence type="ECO:0000256" key="5">
    <source>
        <dbReference type="ARBA" id="ARBA00022827"/>
    </source>
</evidence>
<feature type="binding site" evidence="10">
    <location>
        <position position="2"/>
    </location>
    <ligand>
        <name>FAD</name>
        <dbReference type="ChEBI" id="CHEBI:57692"/>
    </ligand>
</feature>
<evidence type="ECO:0000256" key="2">
    <source>
        <dbReference type="ARBA" id="ARBA00004173"/>
    </source>
</evidence>
<dbReference type="Pfam" id="PF00175">
    <property type="entry name" value="NAD_binding_1"/>
    <property type="match status" value="1"/>
</dbReference>
<keyword evidence="6" id="KW-0560">Oxidoreductase</keyword>
<dbReference type="InterPro" id="IPR039261">
    <property type="entry name" value="FNR_nucleotide-bd"/>
</dbReference>